<dbReference type="Proteomes" id="UP000198226">
    <property type="component" value="Chromosome I"/>
</dbReference>
<reference evidence="2" key="1">
    <citation type="submission" date="2016-06" db="EMBL/GenBank/DDBJ databases">
        <authorList>
            <person name="Varghese N."/>
            <person name="Submissions Spin"/>
        </authorList>
    </citation>
    <scope>NUCLEOTIDE SEQUENCE [LARGE SCALE GENOMIC DNA]</scope>
    <source>
        <strain evidence="2">DSM 44983</strain>
    </source>
</reference>
<gene>
    <name evidence="1" type="ORF">GA0070623_0874</name>
</gene>
<dbReference type="EMBL" id="LT607752">
    <property type="protein sequence ID" value="SCG42251.1"/>
    <property type="molecule type" value="Genomic_DNA"/>
</dbReference>
<keyword evidence="2" id="KW-1185">Reference proteome</keyword>
<dbReference type="AlphaFoldDB" id="A0A120F8G5"/>
<name>A0A120F8G5_9ACTN</name>
<proteinExistence type="predicted"/>
<protein>
    <submittedName>
        <fullName evidence="1">Uncharacterized protein</fullName>
    </submittedName>
</protein>
<evidence type="ECO:0000313" key="2">
    <source>
        <dbReference type="Proteomes" id="UP000198226"/>
    </source>
</evidence>
<evidence type="ECO:0000313" key="1">
    <source>
        <dbReference type="EMBL" id="SCG42251.1"/>
    </source>
</evidence>
<accession>A0A120F8G5</accession>
<sequence>MVHPVIGSWDVSLKTPIGTLRATYVFHDTGGALTGTASTAAETVALVAVTCIGSRVTWRQSVTRPMRLHLDFDVVVDGGTLAGHSRAGRLPRTVVTGTRRPPAPVTRTAG</sequence>
<dbReference type="RefSeq" id="WP_067309837.1">
    <property type="nucleotide sequence ID" value="NZ_LRMV01000082.1"/>
</dbReference>
<organism evidence="1 2">
    <name type="scientific">Micromonospora rifamycinica</name>
    <dbReference type="NCBI Taxonomy" id="291594"/>
    <lineage>
        <taxon>Bacteria</taxon>
        <taxon>Bacillati</taxon>
        <taxon>Actinomycetota</taxon>
        <taxon>Actinomycetes</taxon>
        <taxon>Micromonosporales</taxon>
        <taxon>Micromonosporaceae</taxon>
        <taxon>Micromonospora</taxon>
    </lineage>
</organism>